<name>A0ABN8IU09_9NEOP</name>
<dbReference type="PANTHER" id="PTHR46600:SF1">
    <property type="entry name" value="THAP DOMAIN-CONTAINING PROTEIN 1"/>
    <property type="match status" value="1"/>
</dbReference>
<dbReference type="Gene3D" id="6.20.210.20">
    <property type="entry name" value="THAP domain"/>
    <property type="match status" value="1"/>
</dbReference>
<protein>
    <recommendedName>
        <fullName evidence="19">THAP-type domain-containing protein</fullName>
    </recommendedName>
</protein>
<comment type="similarity">
    <text evidence="2">Belongs to the THAP1 family.</text>
</comment>
<feature type="compositionally biased region" description="Low complexity" evidence="14">
    <location>
        <begin position="628"/>
        <end position="648"/>
    </location>
</feature>
<feature type="compositionally biased region" description="Basic and acidic residues" evidence="14">
    <location>
        <begin position="494"/>
        <end position="513"/>
    </location>
</feature>
<evidence type="ECO:0000259" key="15">
    <source>
        <dbReference type="PROSITE" id="PS50157"/>
    </source>
</evidence>
<feature type="region of interest" description="Disordered" evidence="14">
    <location>
        <begin position="157"/>
        <end position="182"/>
    </location>
</feature>
<evidence type="ECO:0000256" key="10">
    <source>
        <dbReference type="ARBA" id="ARBA00023242"/>
    </source>
</evidence>
<dbReference type="Pfam" id="PF05485">
    <property type="entry name" value="THAP"/>
    <property type="match status" value="1"/>
</dbReference>
<feature type="domain" description="C2H2-type" evidence="15">
    <location>
        <begin position="199"/>
        <end position="222"/>
    </location>
</feature>
<feature type="non-terminal residue" evidence="17">
    <location>
        <position position="701"/>
    </location>
</feature>
<gene>
    <name evidence="17" type="ORF">IPOD504_LOCUS13023</name>
</gene>
<evidence type="ECO:0000256" key="14">
    <source>
        <dbReference type="SAM" id="MobiDB-lite"/>
    </source>
</evidence>
<dbReference type="InterPro" id="IPR026516">
    <property type="entry name" value="THAP1/10"/>
</dbReference>
<feature type="domain" description="THAP-type" evidence="16">
    <location>
        <begin position="1"/>
        <end position="77"/>
    </location>
</feature>
<keyword evidence="8 13" id="KW-0238">DNA-binding</keyword>
<dbReference type="InterPro" id="IPR006612">
    <property type="entry name" value="THAP_Znf"/>
</dbReference>
<evidence type="ECO:0000256" key="1">
    <source>
        <dbReference type="ARBA" id="ARBA00004642"/>
    </source>
</evidence>
<evidence type="ECO:0000313" key="18">
    <source>
        <dbReference type="Proteomes" id="UP000837857"/>
    </source>
</evidence>
<comment type="subcellular location">
    <subcellularLocation>
        <location evidence="1">Nucleus</location>
        <location evidence="1">Nucleoplasm</location>
    </subcellularLocation>
</comment>
<dbReference type="SMART" id="SM00980">
    <property type="entry name" value="THAP"/>
    <property type="match status" value="1"/>
</dbReference>
<dbReference type="PROSITE" id="PS50950">
    <property type="entry name" value="ZF_THAP"/>
    <property type="match status" value="1"/>
</dbReference>
<keyword evidence="10" id="KW-0539">Nucleus</keyword>
<evidence type="ECO:0000256" key="8">
    <source>
        <dbReference type="ARBA" id="ARBA00023125"/>
    </source>
</evidence>
<keyword evidence="6" id="KW-0805">Transcription regulation</keyword>
<dbReference type="PROSITE" id="PS50157">
    <property type="entry name" value="ZINC_FINGER_C2H2_2"/>
    <property type="match status" value="1"/>
</dbReference>
<dbReference type="PROSITE" id="PS00028">
    <property type="entry name" value="ZINC_FINGER_C2H2_1"/>
    <property type="match status" value="2"/>
</dbReference>
<evidence type="ECO:0000256" key="12">
    <source>
        <dbReference type="PROSITE-ProRule" id="PRU00042"/>
    </source>
</evidence>
<dbReference type="InterPro" id="IPR013087">
    <property type="entry name" value="Znf_C2H2_type"/>
</dbReference>
<reference evidence="17" key="1">
    <citation type="submission" date="2022-03" db="EMBL/GenBank/DDBJ databases">
        <authorList>
            <person name="Martin H S."/>
        </authorList>
    </citation>
    <scope>NUCLEOTIDE SEQUENCE</scope>
</reference>
<evidence type="ECO:0000256" key="4">
    <source>
        <dbReference type="ARBA" id="ARBA00022771"/>
    </source>
</evidence>
<organism evidence="17 18">
    <name type="scientific">Iphiclides podalirius</name>
    <name type="common">scarce swallowtail</name>
    <dbReference type="NCBI Taxonomy" id="110791"/>
    <lineage>
        <taxon>Eukaryota</taxon>
        <taxon>Metazoa</taxon>
        <taxon>Ecdysozoa</taxon>
        <taxon>Arthropoda</taxon>
        <taxon>Hexapoda</taxon>
        <taxon>Insecta</taxon>
        <taxon>Pterygota</taxon>
        <taxon>Neoptera</taxon>
        <taxon>Endopterygota</taxon>
        <taxon>Lepidoptera</taxon>
        <taxon>Glossata</taxon>
        <taxon>Ditrysia</taxon>
        <taxon>Papilionoidea</taxon>
        <taxon>Papilionidae</taxon>
        <taxon>Papilioninae</taxon>
        <taxon>Iphiclides</taxon>
    </lineage>
</organism>
<sequence>MVKHCCIKYCKSQSVSGCGISFHRIPKNAECGQKWIDVIPGCVSKYSVVCNLHFKPDDFTDTCYRKTLKLNAVPSIFPVKNSSSKVKKFASRNTSRDAMKPNKSVKFSVPGQRARHLHQVLGAKVKTKAAPNKSPVVRPRHGTPKIKSVKLAKIPISKPKTATPKKPTAAPKPAAKTSVKSPAKPTLNPIAVDATNVEYECPKCMKSFRNYFSAHRHIQKCHCVNSAGEKVPPNSPHLIKPITRQLCPKCNKRIMANKTHSCENNPDENEELGPAMYYVCSGCKEQFISLKLFDKHVSGLHYLGVESMFLPSKEDFQEWKNEMEKLINVRYAILGKYSSKEMYRCTFLPDGTNIHDDTTSVMCPSTIVVREFSKGVQVHFYKDHHGHSSNEYVLPDKYKKFSLTTILQNAEGYTQINELKVDENDPYLQFKKLMECIVLDAAKINIKTLKVLIGKALEMTSVLNNYEEDSDSDTMSQKKVIEEKISWVVNNKSVGEKRKPETPDDKSKSEPITKRFKTRMYQHPPEGDKAKEAGAPAALQDTTIKIINSFSLADKDISKAVNEMDSEGENDTKPKINTKGDGGTSPLPELSVSRDELMTPIKFQKEAVDSSLTSFNDSYKDFVSKNFKMSPTVPSKSKSKSAKNLPKKFTLSKGSKTDSSPSPPLPQMKQRLSDASLSKPIDYKYEVKERENDCNILILKI</sequence>
<dbReference type="SUPFAM" id="SSF57716">
    <property type="entry name" value="Glucocorticoid receptor-like (DNA-binding domain)"/>
    <property type="match status" value="1"/>
</dbReference>
<evidence type="ECO:0000256" key="11">
    <source>
        <dbReference type="ARBA" id="ARBA00023306"/>
    </source>
</evidence>
<keyword evidence="4 12" id="KW-0863">Zinc-finger</keyword>
<dbReference type="PANTHER" id="PTHR46600">
    <property type="entry name" value="THAP DOMAIN-CONTAINING"/>
    <property type="match status" value="1"/>
</dbReference>
<feature type="region of interest" description="Disordered" evidence="14">
    <location>
        <begin position="492"/>
        <end position="516"/>
    </location>
</feature>
<keyword evidence="5" id="KW-0862">Zinc</keyword>
<evidence type="ECO:0000256" key="3">
    <source>
        <dbReference type="ARBA" id="ARBA00022723"/>
    </source>
</evidence>
<evidence type="ECO:0008006" key="19">
    <source>
        <dbReference type="Google" id="ProtNLM"/>
    </source>
</evidence>
<evidence type="ECO:0000256" key="2">
    <source>
        <dbReference type="ARBA" id="ARBA00006177"/>
    </source>
</evidence>
<keyword evidence="9" id="KW-0804">Transcription</keyword>
<evidence type="ECO:0000256" key="6">
    <source>
        <dbReference type="ARBA" id="ARBA00023015"/>
    </source>
</evidence>
<dbReference type="SMART" id="SM00692">
    <property type="entry name" value="DM3"/>
    <property type="match status" value="1"/>
</dbReference>
<evidence type="ECO:0000256" key="9">
    <source>
        <dbReference type="ARBA" id="ARBA00023163"/>
    </source>
</evidence>
<evidence type="ECO:0000256" key="7">
    <source>
        <dbReference type="ARBA" id="ARBA00023054"/>
    </source>
</evidence>
<evidence type="ECO:0000256" key="13">
    <source>
        <dbReference type="PROSITE-ProRule" id="PRU00309"/>
    </source>
</evidence>
<feature type="region of interest" description="Disordered" evidence="14">
    <location>
        <begin position="562"/>
        <end position="593"/>
    </location>
</feature>
<keyword evidence="18" id="KW-1185">Reference proteome</keyword>
<keyword evidence="7" id="KW-0175">Coiled coil</keyword>
<dbReference type="SMART" id="SM00355">
    <property type="entry name" value="ZnF_C2H2"/>
    <property type="match status" value="2"/>
</dbReference>
<keyword evidence="11" id="KW-0131">Cell cycle</keyword>
<dbReference type="EMBL" id="OW152842">
    <property type="protein sequence ID" value="CAH2065068.1"/>
    <property type="molecule type" value="Genomic_DNA"/>
</dbReference>
<keyword evidence="3" id="KW-0479">Metal-binding</keyword>
<dbReference type="InterPro" id="IPR038441">
    <property type="entry name" value="THAP_Znf_sf"/>
</dbReference>
<accession>A0ABN8IU09</accession>
<dbReference type="Proteomes" id="UP000837857">
    <property type="component" value="Chromosome 30"/>
</dbReference>
<evidence type="ECO:0000259" key="16">
    <source>
        <dbReference type="PROSITE" id="PS50950"/>
    </source>
</evidence>
<evidence type="ECO:0000313" key="17">
    <source>
        <dbReference type="EMBL" id="CAH2065068.1"/>
    </source>
</evidence>
<feature type="region of interest" description="Disordered" evidence="14">
    <location>
        <begin position="626"/>
        <end position="675"/>
    </location>
</feature>
<evidence type="ECO:0000256" key="5">
    <source>
        <dbReference type="ARBA" id="ARBA00022833"/>
    </source>
</evidence>
<proteinExistence type="inferred from homology"/>